<dbReference type="SUPFAM" id="SSF53383">
    <property type="entry name" value="PLP-dependent transferases"/>
    <property type="match status" value="1"/>
</dbReference>
<evidence type="ECO:0000313" key="9">
    <source>
        <dbReference type="Proteomes" id="UP000019486"/>
    </source>
</evidence>
<evidence type="ECO:0000256" key="1">
    <source>
        <dbReference type="ARBA" id="ARBA00001933"/>
    </source>
</evidence>
<dbReference type="InterPro" id="IPR015421">
    <property type="entry name" value="PyrdxlP-dep_Trfase_major"/>
</dbReference>
<dbReference type="InterPro" id="IPR004839">
    <property type="entry name" value="Aminotransferase_I/II_large"/>
</dbReference>
<dbReference type="InterPro" id="IPR050859">
    <property type="entry name" value="Class-I_PLP-dep_aminotransf"/>
</dbReference>
<dbReference type="PANTHER" id="PTHR42790:SF19">
    <property type="entry name" value="KYNURENINE_ALPHA-AMINOADIPATE AMINOTRANSFERASE, MITOCHONDRIAL"/>
    <property type="match status" value="1"/>
</dbReference>
<keyword evidence="6" id="KW-0663">Pyridoxal phosphate</keyword>
<sequence>MIDWDARYAKRAGRMAASEIRELLKLLEQPDIISFAGGIPDPALFPQAEIAASYHGILSDPARAAAALQYSVSEGYPPLREWLAGYMANLGVPCGRDNIIITNGSQQALDFLGRLFINPGDPVLVSDPTYLGALQAFNSYEPSYVHFPHDLAGAAGFEPGGAKPAFGYIMPDFQNPTGVSMDMAEREAVLGLTHKLDIPLIEDAAYEKLRYDGEPLPPLLALECERAGGIDNGRVIYCGTFSKTVVPALRLGWVVAPREVIRKLVLIKQASDLHSATLNQMVMFEVASKTLDANIGRIRSTYKARRDAMLAALESHMPQEVTWTKPLGGMFIWVTMPERLDGAKVLHRAIDEARVAFVPGGAFRSDASGRNTFRLSFSLSDVDSIAKGIERLGDVLKSAIEANAD</sequence>
<dbReference type="Pfam" id="PF00155">
    <property type="entry name" value="Aminotran_1_2"/>
    <property type="match status" value="1"/>
</dbReference>
<accession>W9GZ06</accession>
<dbReference type="EMBL" id="AVFL01000014">
    <property type="protein sequence ID" value="EWY39140.1"/>
    <property type="molecule type" value="Genomic_DNA"/>
</dbReference>
<reference evidence="8 9" key="1">
    <citation type="submission" date="2013-08" db="EMBL/GenBank/DDBJ databases">
        <title>The genome sequence of Skermanella stibiiresistens.</title>
        <authorList>
            <person name="Zhu W."/>
            <person name="Wang G."/>
        </authorList>
    </citation>
    <scope>NUCLEOTIDE SEQUENCE [LARGE SCALE GENOMIC DNA]</scope>
    <source>
        <strain evidence="8 9">SB22</strain>
    </source>
</reference>
<keyword evidence="9" id="KW-1185">Reference proteome</keyword>
<dbReference type="Gene3D" id="3.40.640.10">
    <property type="entry name" value="Type I PLP-dependent aspartate aminotransferase-like (Major domain)"/>
    <property type="match status" value="1"/>
</dbReference>
<feature type="domain" description="Aminotransferase class I/classII large" evidence="7">
    <location>
        <begin position="68"/>
        <end position="386"/>
    </location>
</feature>
<gene>
    <name evidence="8" type="ORF">N825_09040</name>
</gene>
<keyword evidence="4" id="KW-0032">Aminotransferase</keyword>
<dbReference type="STRING" id="1385369.N825_09040"/>
<dbReference type="GO" id="GO:0030170">
    <property type="term" value="F:pyridoxal phosphate binding"/>
    <property type="evidence" value="ECO:0007669"/>
    <property type="project" value="InterPro"/>
</dbReference>
<evidence type="ECO:0000259" key="7">
    <source>
        <dbReference type="Pfam" id="PF00155"/>
    </source>
</evidence>
<evidence type="ECO:0000313" key="8">
    <source>
        <dbReference type="EMBL" id="EWY39140.1"/>
    </source>
</evidence>
<dbReference type="RefSeq" id="WP_037455628.1">
    <property type="nucleotide sequence ID" value="NZ_AVFL01000014.1"/>
</dbReference>
<dbReference type="PANTHER" id="PTHR42790">
    <property type="entry name" value="AMINOTRANSFERASE"/>
    <property type="match status" value="1"/>
</dbReference>
<dbReference type="GO" id="GO:1901605">
    <property type="term" value="P:alpha-amino acid metabolic process"/>
    <property type="evidence" value="ECO:0007669"/>
    <property type="project" value="TreeGrafter"/>
</dbReference>
<keyword evidence="5" id="KW-0808">Transferase</keyword>
<dbReference type="Gene3D" id="3.90.1150.10">
    <property type="entry name" value="Aspartate Aminotransferase, domain 1"/>
    <property type="match status" value="1"/>
</dbReference>
<comment type="cofactor">
    <cofactor evidence="1">
        <name>pyridoxal 5'-phosphate</name>
        <dbReference type="ChEBI" id="CHEBI:597326"/>
    </cofactor>
</comment>
<dbReference type="AlphaFoldDB" id="W9GZ06"/>
<comment type="subunit">
    <text evidence="3">Homodimer.</text>
</comment>
<comment type="caution">
    <text evidence="8">The sequence shown here is derived from an EMBL/GenBank/DDBJ whole genome shotgun (WGS) entry which is preliminary data.</text>
</comment>
<evidence type="ECO:0000256" key="4">
    <source>
        <dbReference type="ARBA" id="ARBA00022576"/>
    </source>
</evidence>
<dbReference type="PATRIC" id="fig|1385369.3.peg.3986"/>
<evidence type="ECO:0000256" key="2">
    <source>
        <dbReference type="ARBA" id="ARBA00007441"/>
    </source>
</evidence>
<comment type="similarity">
    <text evidence="2">Belongs to the class-I pyridoxal-phosphate-dependent aminotransferase family.</text>
</comment>
<protein>
    <submittedName>
        <fullName evidence="8">GntR family transcriptional regulator</fullName>
    </submittedName>
</protein>
<name>W9GZ06_9PROT</name>
<dbReference type="CDD" id="cd00609">
    <property type="entry name" value="AAT_like"/>
    <property type="match status" value="1"/>
</dbReference>
<evidence type="ECO:0000256" key="6">
    <source>
        <dbReference type="ARBA" id="ARBA00022898"/>
    </source>
</evidence>
<dbReference type="Proteomes" id="UP000019486">
    <property type="component" value="Unassembled WGS sequence"/>
</dbReference>
<dbReference type="OrthoDB" id="9804020at2"/>
<proteinExistence type="inferred from homology"/>
<dbReference type="FunFam" id="3.40.640.10:FF:000053">
    <property type="entry name" value="Aminotransferase, class I"/>
    <property type="match status" value="1"/>
</dbReference>
<dbReference type="InterPro" id="IPR015422">
    <property type="entry name" value="PyrdxlP-dep_Trfase_small"/>
</dbReference>
<evidence type="ECO:0000256" key="3">
    <source>
        <dbReference type="ARBA" id="ARBA00011738"/>
    </source>
</evidence>
<evidence type="ECO:0000256" key="5">
    <source>
        <dbReference type="ARBA" id="ARBA00022679"/>
    </source>
</evidence>
<organism evidence="8 9">
    <name type="scientific">Skermanella stibiiresistens SB22</name>
    <dbReference type="NCBI Taxonomy" id="1385369"/>
    <lineage>
        <taxon>Bacteria</taxon>
        <taxon>Pseudomonadati</taxon>
        <taxon>Pseudomonadota</taxon>
        <taxon>Alphaproteobacteria</taxon>
        <taxon>Rhodospirillales</taxon>
        <taxon>Azospirillaceae</taxon>
        <taxon>Skermanella</taxon>
    </lineage>
</organism>
<dbReference type="GO" id="GO:0008483">
    <property type="term" value="F:transaminase activity"/>
    <property type="evidence" value="ECO:0007669"/>
    <property type="project" value="UniProtKB-KW"/>
</dbReference>
<dbReference type="InterPro" id="IPR015424">
    <property type="entry name" value="PyrdxlP-dep_Trfase"/>
</dbReference>